<comment type="caution">
    <text evidence="2">The sequence shown here is derived from an EMBL/GenBank/DDBJ whole genome shotgun (WGS) entry which is preliminary data.</text>
</comment>
<evidence type="ECO:0000256" key="1">
    <source>
        <dbReference type="SAM" id="MobiDB-lite"/>
    </source>
</evidence>
<feature type="region of interest" description="Disordered" evidence="1">
    <location>
        <begin position="129"/>
        <end position="153"/>
    </location>
</feature>
<dbReference type="EMBL" id="BAUL01000134">
    <property type="protein sequence ID" value="GAD95559.1"/>
    <property type="molecule type" value="Genomic_DNA"/>
</dbReference>
<evidence type="ECO:0000313" key="3">
    <source>
        <dbReference type="Proteomes" id="UP000018001"/>
    </source>
</evidence>
<dbReference type="Proteomes" id="UP000018001">
    <property type="component" value="Unassembled WGS sequence"/>
</dbReference>
<name>V5FDY6_BYSSN</name>
<reference evidence="3" key="1">
    <citation type="journal article" date="2014" name="Genome Announc.">
        <title>Draft genome sequence of the formaldehyde-resistant fungus Byssochlamys spectabilis No. 5 (anamorph Paecilomyces variotii No. 5) (NBRC109023).</title>
        <authorList>
            <person name="Oka T."/>
            <person name="Ekino K."/>
            <person name="Fukuda K."/>
            <person name="Nomura Y."/>
        </authorList>
    </citation>
    <scope>NUCLEOTIDE SEQUENCE [LARGE SCALE GENOMIC DNA]</scope>
    <source>
        <strain evidence="3">No. 5 / NBRC 109023</strain>
    </source>
</reference>
<dbReference type="eggNOG" id="ENOG502SF5T">
    <property type="taxonomic scope" value="Eukaryota"/>
</dbReference>
<dbReference type="InParanoid" id="V5FDY6"/>
<dbReference type="HOGENOM" id="CLU_037758_0_1_1"/>
<sequence length="505" mass="55976">MRRVTKGEATFAFCALASGARVTREAGPAIWQLILTVDLLASCPRFWLSVSTQPALVHAPWPDRFPPCNSGIVHVTQSLASSSSSMKGTSILSFKPWNKIHVPLPRTPRESQQLLNALTSSFRRQLDQAYPPLDQAQQNDKNARDPETSAHAADQHLQSILDNPLFKVVPSQTVFSSVSQSDAQSRRALQDRVAKEPMVVFDELVASGHAEVSSLVDCLKAQLYIAGSAGGAREALKSSGAGKRLVSWFWASDPSSRKLLFKSRNATSTALKFMVAEDLQDTVMVWLRMLGKNDLGGTDGQIPQAAVQRVFKSFLSDFIAAEIRYGRGIASALGYYLQAFKMCSFSISPSTPDSRNVMLVAAATQLTHWVVDNAQGQEIKDILPSLYRQFCEATSTITTQPFLSASAWLYNPTSPDARPLLEYAKSVSSHMYGNWKEPRKEIFLKVSLDAVRLMMERKEFRDANWLVQHVKQLLSDEQSVAKETKESRSRSSQEVMLHHLDLALA</sequence>
<proteinExistence type="predicted"/>
<evidence type="ECO:0000313" key="2">
    <source>
        <dbReference type="EMBL" id="GAD95559.1"/>
    </source>
</evidence>
<dbReference type="OrthoDB" id="5424391at2759"/>
<gene>
    <name evidence="2" type="ORF">PVAR5_4203</name>
</gene>
<protein>
    <submittedName>
        <fullName evidence="2">Uncharacterized protein</fullName>
    </submittedName>
</protein>
<dbReference type="AlphaFoldDB" id="V5FDY6"/>
<keyword evidence="3" id="KW-1185">Reference proteome</keyword>
<organism evidence="2 3">
    <name type="scientific">Byssochlamys spectabilis (strain No. 5 / NBRC 109023)</name>
    <name type="common">Paecilomyces variotii</name>
    <dbReference type="NCBI Taxonomy" id="1356009"/>
    <lineage>
        <taxon>Eukaryota</taxon>
        <taxon>Fungi</taxon>
        <taxon>Dikarya</taxon>
        <taxon>Ascomycota</taxon>
        <taxon>Pezizomycotina</taxon>
        <taxon>Eurotiomycetes</taxon>
        <taxon>Eurotiomycetidae</taxon>
        <taxon>Eurotiales</taxon>
        <taxon>Thermoascaceae</taxon>
        <taxon>Paecilomyces</taxon>
    </lineage>
</organism>
<accession>V5FDY6</accession>